<sequence length="39" mass="4121">MRITNGRKSELLLVVGLVEVRSLAAAVQLPSSVAQVSPM</sequence>
<dbReference type="EMBL" id="CP024793">
    <property type="protein sequence ID" value="AUB44452.1"/>
    <property type="molecule type" value="Genomic_DNA"/>
</dbReference>
<keyword evidence="1" id="KW-0614">Plasmid</keyword>
<proteinExistence type="predicted"/>
<evidence type="ECO:0000313" key="2">
    <source>
        <dbReference type="Proteomes" id="UP000232003"/>
    </source>
</evidence>
<reference evidence="1 2" key="1">
    <citation type="submission" date="2017-11" db="EMBL/GenBank/DDBJ databases">
        <title>Complete genome of a free-living desiccation-tolerant cyanobacterium and its photosynthetic adaptation to extreme terrestrial habitat.</title>
        <authorList>
            <person name="Shang J."/>
        </authorList>
    </citation>
    <scope>NUCLEOTIDE SEQUENCE [LARGE SCALE GENOMIC DNA]</scope>
    <source>
        <strain evidence="1 2">CCNUN1</strain>
        <plasmid evidence="2">pnfsy08</plasmid>
    </source>
</reference>
<organism evidence="1 2">
    <name type="scientific">Nostoc flagelliforme CCNUN1</name>
    <dbReference type="NCBI Taxonomy" id="2038116"/>
    <lineage>
        <taxon>Bacteria</taxon>
        <taxon>Bacillati</taxon>
        <taxon>Cyanobacteriota</taxon>
        <taxon>Cyanophyceae</taxon>
        <taxon>Nostocales</taxon>
        <taxon>Nostocaceae</taxon>
        <taxon>Nostoc</taxon>
    </lineage>
</organism>
<keyword evidence="2" id="KW-1185">Reference proteome</keyword>
<name>A0A2K8T9V7_9NOSO</name>
<dbReference type="KEGG" id="nfl:COO91_10675"/>
<protein>
    <submittedName>
        <fullName evidence="1">Uncharacterized protein</fullName>
    </submittedName>
</protein>
<dbReference type="AlphaFoldDB" id="A0A2K8T9V7"/>
<accession>A0A2K8T9V7</accession>
<gene>
    <name evidence="1" type="ORF">COO91_10675</name>
</gene>
<dbReference type="Proteomes" id="UP000232003">
    <property type="component" value="Plasmid pNFSY08"/>
</dbReference>
<evidence type="ECO:0000313" key="1">
    <source>
        <dbReference type="EMBL" id="AUB44452.1"/>
    </source>
</evidence>
<geneLocation type="plasmid" evidence="2">
    <name>pnfsy08</name>
</geneLocation>